<dbReference type="AlphaFoldDB" id="A0A1F5E9Z8"/>
<protein>
    <submittedName>
        <fullName evidence="2">AmmeMemoRadiSam system protein B</fullName>
    </submittedName>
</protein>
<evidence type="ECO:0000259" key="1">
    <source>
        <dbReference type="Pfam" id="PF02900"/>
    </source>
</evidence>
<dbReference type="GO" id="GO:0008198">
    <property type="term" value="F:ferrous iron binding"/>
    <property type="evidence" value="ECO:0007669"/>
    <property type="project" value="InterPro"/>
</dbReference>
<sequence>MITFSCFVPHPPIIIPDIGRDELKKVNDTISALEKLADDLADFEPETILIISPHGLLDPAVFALGFANKMFGDLGSFGSQYSLELPGDYKLANDIVETSRKNDFRAEIIDHQNDIYYLDHGVLVPLYYLLEKLDYKPEVLPIGYSGSSRAAHFSFGQTITDVIANSDKRVAIVASGDLSHNLITERNSGGESGKIFDAAIVENIKNYNPSAIINIDEELQKEAGECGYRSLLILLGILDGEKVRSQVLSYEAPWGVGYMVARFDH</sequence>
<comment type="caution">
    <text evidence="2">The sequence shown here is derived from an EMBL/GenBank/DDBJ whole genome shotgun (WGS) entry which is preliminary data.</text>
</comment>
<dbReference type="CDD" id="cd07951">
    <property type="entry name" value="ED_3B_N_AMMECR1"/>
    <property type="match status" value="1"/>
</dbReference>
<dbReference type="GO" id="GO:0016702">
    <property type="term" value="F:oxidoreductase activity, acting on single donors with incorporation of molecular oxygen, incorporation of two atoms of oxygen"/>
    <property type="evidence" value="ECO:0007669"/>
    <property type="project" value="UniProtKB-ARBA"/>
</dbReference>
<dbReference type="SUPFAM" id="SSF53213">
    <property type="entry name" value="LigB-like"/>
    <property type="match status" value="1"/>
</dbReference>
<proteinExistence type="predicted"/>
<evidence type="ECO:0000313" key="3">
    <source>
        <dbReference type="Proteomes" id="UP000178583"/>
    </source>
</evidence>
<dbReference type="NCBIfam" id="TIGR04336">
    <property type="entry name" value="AmmeMemoSam_B"/>
    <property type="match status" value="1"/>
</dbReference>
<dbReference type="InterPro" id="IPR004183">
    <property type="entry name" value="Xdiol_dOase_suB"/>
</dbReference>
<dbReference type="Pfam" id="PF02900">
    <property type="entry name" value="LigB"/>
    <property type="match status" value="1"/>
</dbReference>
<evidence type="ECO:0000313" key="2">
    <source>
        <dbReference type="EMBL" id="OGD64074.1"/>
    </source>
</evidence>
<feature type="domain" description="Extradiol ring-cleavage dioxygenase class III enzyme subunit B" evidence="1">
    <location>
        <begin position="7"/>
        <end position="260"/>
    </location>
</feature>
<accession>A0A1F5E9Z8</accession>
<dbReference type="Gene3D" id="3.40.830.10">
    <property type="entry name" value="LigB-like"/>
    <property type="match status" value="1"/>
</dbReference>
<dbReference type="EMBL" id="MEZY01000024">
    <property type="protein sequence ID" value="OGD64074.1"/>
    <property type="molecule type" value="Genomic_DNA"/>
</dbReference>
<reference evidence="2 3" key="1">
    <citation type="journal article" date="2016" name="Nat. Commun.">
        <title>Thousands of microbial genomes shed light on interconnected biogeochemical processes in an aquifer system.</title>
        <authorList>
            <person name="Anantharaman K."/>
            <person name="Brown C.T."/>
            <person name="Hug L.A."/>
            <person name="Sharon I."/>
            <person name="Castelle C.J."/>
            <person name="Probst A.J."/>
            <person name="Thomas B.C."/>
            <person name="Singh A."/>
            <person name="Wilkins M.J."/>
            <person name="Karaoz U."/>
            <person name="Brodie E.L."/>
            <person name="Williams K.H."/>
            <person name="Hubbard S.S."/>
            <person name="Banfield J.F."/>
        </authorList>
    </citation>
    <scope>NUCLEOTIDE SEQUENCE [LARGE SCALE GENOMIC DNA]</scope>
</reference>
<dbReference type="Proteomes" id="UP000178583">
    <property type="component" value="Unassembled WGS sequence"/>
</dbReference>
<dbReference type="STRING" id="1797472.A2215_01415"/>
<gene>
    <name evidence="2" type="ORF">A2215_01415</name>
</gene>
<name>A0A1F5E9Z8_9BACT</name>
<organism evidence="2 3">
    <name type="scientific">Candidatus Berkelbacteria bacterium RIFOXYA2_FULL_43_10</name>
    <dbReference type="NCBI Taxonomy" id="1797472"/>
    <lineage>
        <taxon>Bacteria</taxon>
        <taxon>Candidatus Berkelbacteria</taxon>
    </lineage>
</organism>